<sequence>MQRAVVCLCLCVSAILATPVFEDRLEKHDCLPHCQNLTRVELKAFHAKNCCMASDLVTVFDESPYEVSCQCIGIRNNG</sequence>
<name>A0AAV4DL18_9GAST</name>
<keyword evidence="1" id="KW-0732">Signal</keyword>
<proteinExistence type="predicted"/>
<feature type="signal peptide" evidence="1">
    <location>
        <begin position="1"/>
        <end position="17"/>
    </location>
</feature>
<organism evidence="2 3">
    <name type="scientific">Plakobranchus ocellatus</name>
    <dbReference type="NCBI Taxonomy" id="259542"/>
    <lineage>
        <taxon>Eukaryota</taxon>
        <taxon>Metazoa</taxon>
        <taxon>Spiralia</taxon>
        <taxon>Lophotrochozoa</taxon>
        <taxon>Mollusca</taxon>
        <taxon>Gastropoda</taxon>
        <taxon>Heterobranchia</taxon>
        <taxon>Euthyneura</taxon>
        <taxon>Panpulmonata</taxon>
        <taxon>Sacoglossa</taxon>
        <taxon>Placobranchoidea</taxon>
        <taxon>Plakobranchidae</taxon>
        <taxon>Plakobranchus</taxon>
    </lineage>
</organism>
<comment type="caution">
    <text evidence="2">The sequence shown here is derived from an EMBL/GenBank/DDBJ whole genome shotgun (WGS) entry which is preliminary data.</text>
</comment>
<reference evidence="2 3" key="1">
    <citation type="journal article" date="2021" name="Elife">
        <title>Chloroplast acquisition without the gene transfer in kleptoplastic sea slugs, Plakobranchus ocellatus.</title>
        <authorList>
            <person name="Maeda T."/>
            <person name="Takahashi S."/>
            <person name="Yoshida T."/>
            <person name="Shimamura S."/>
            <person name="Takaki Y."/>
            <person name="Nagai Y."/>
            <person name="Toyoda A."/>
            <person name="Suzuki Y."/>
            <person name="Arimoto A."/>
            <person name="Ishii H."/>
            <person name="Satoh N."/>
            <person name="Nishiyama T."/>
            <person name="Hasebe M."/>
            <person name="Maruyama T."/>
            <person name="Minagawa J."/>
            <person name="Obokata J."/>
            <person name="Shigenobu S."/>
        </authorList>
    </citation>
    <scope>NUCLEOTIDE SEQUENCE [LARGE SCALE GENOMIC DNA]</scope>
</reference>
<dbReference type="Proteomes" id="UP000735302">
    <property type="component" value="Unassembled WGS sequence"/>
</dbReference>
<keyword evidence="3" id="KW-1185">Reference proteome</keyword>
<dbReference type="EMBL" id="BLXT01007982">
    <property type="protein sequence ID" value="GFO44845.1"/>
    <property type="molecule type" value="Genomic_DNA"/>
</dbReference>
<evidence type="ECO:0000313" key="2">
    <source>
        <dbReference type="EMBL" id="GFO44845.1"/>
    </source>
</evidence>
<dbReference type="AlphaFoldDB" id="A0AAV4DL18"/>
<accession>A0AAV4DL18</accession>
<evidence type="ECO:0000256" key="1">
    <source>
        <dbReference type="SAM" id="SignalP"/>
    </source>
</evidence>
<feature type="chain" id="PRO_5043439087" evidence="1">
    <location>
        <begin position="18"/>
        <end position="78"/>
    </location>
</feature>
<gene>
    <name evidence="2" type="ORF">PoB_007135000</name>
</gene>
<protein>
    <submittedName>
        <fullName evidence="2">Uncharacterized protein</fullName>
    </submittedName>
</protein>
<evidence type="ECO:0000313" key="3">
    <source>
        <dbReference type="Proteomes" id="UP000735302"/>
    </source>
</evidence>